<comment type="catalytic activity">
    <reaction evidence="1">
        <text>trans-3-hydroxy-L-proline = 1-pyrroline-2-carboxylate + H2O</text>
        <dbReference type="Rhea" id="RHEA:10320"/>
        <dbReference type="ChEBI" id="CHEBI:15377"/>
        <dbReference type="ChEBI" id="CHEBI:39785"/>
        <dbReference type="ChEBI" id="CHEBI:57938"/>
        <dbReference type="EC" id="4.2.1.77"/>
    </reaction>
</comment>
<accession>A0A3D8RQ20</accession>
<sequence length="416" mass="45925">MNGATIQGLFGNVSPPINCVEMHTTGEPTRIIWSGVPEIHGTLLEQRSQFKEKFDHFRRVLMLEPRGHWDMYGAILRPETELVDAGEADMGVLFMHNEGFSTMCGHATIALGRFLVDADETIFPRRKLLKHDSETRITTVRLHVPCGVVKITVPTLPTGKSDPSRAVSFISVPSFATAIGVTIPLDEKYRWPELQGRTSVVADFSYGGAFYCIISAEELGFPKGLSEADFAGMDRATKCLKDAVNASPSLAYCVQHPDTKELGFLYSVMIVDHDAKRWKDAMLDTSPRSSRTSENVVGEETGLCFFANQQIDRSPTGGCVAARIALSYAKGTLSKGESWMYHSILSRAYNGLHGFAGSYVEEVDLKADACSEQRITGVRVRVEGQAYYTGCYSFFVEEEDGLGADGFSLKNLKRRE</sequence>
<evidence type="ECO:0000313" key="5">
    <source>
        <dbReference type="Proteomes" id="UP000256328"/>
    </source>
</evidence>
<dbReference type="PANTHER" id="PTHR33442:SF1">
    <property type="entry name" value="TRANS-3-HYDROXY-L-PROLINE DEHYDRATASE"/>
    <property type="match status" value="1"/>
</dbReference>
<dbReference type="EC" id="4.2.1.77" evidence="3"/>
<dbReference type="SUPFAM" id="SSF54506">
    <property type="entry name" value="Diaminopimelate epimerase-like"/>
    <property type="match status" value="1"/>
</dbReference>
<evidence type="ECO:0000313" key="4">
    <source>
        <dbReference type="EMBL" id="RDW76177.1"/>
    </source>
</evidence>
<protein>
    <recommendedName>
        <fullName evidence="3">trans-L-3-hydroxyproline dehydratase</fullName>
        <ecNumber evidence="3">4.2.1.77</ecNumber>
    </recommendedName>
</protein>
<keyword evidence="5" id="KW-1185">Reference proteome</keyword>
<name>A0A3D8RQ20_9HELO</name>
<dbReference type="OrthoDB" id="6409228at2759"/>
<dbReference type="Gene3D" id="3.10.310.10">
    <property type="entry name" value="Diaminopimelate Epimerase, Chain A, domain 1"/>
    <property type="match status" value="2"/>
</dbReference>
<reference evidence="4 5" key="1">
    <citation type="journal article" date="2018" name="IMA Fungus">
        <title>IMA Genome-F 9: Draft genome sequence of Annulohypoxylon stygium, Aspergillus mulundensis, Berkeleyomyces basicola (syn. Thielaviopsis basicola), Ceratocystis smalleyi, two Cercospora beticola strains, Coleophoma cylindrospora, Fusarium fracticaudum, Phialophora cf. hyalina, and Morchella septimelata.</title>
        <authorList>
            <person name="Wingfield B.D."/>
            <person name="Bills G.F."/>
            <person name="Dong Y."/>
            <person name="Huang W."/>
            <person name="Nel W.J."/>
            <person name="Swalarsk-Parry B.S."/>
            <person name="Vaghefi N."/>
            <person name="Wilken P.M."/>
            <person name="An Z."/>
            <person name="de Beer Z.W."/>
            <person name="De Vos L."/>
            <person name="Chen L."/>
            <person name="Duong T.A."/>
            <person name="Gao Y."/>
            <person name="Hammerbacher A."/>
            <person name="Kikkert J.R."/>
            <person name="Li Y."/>
            <person name="Li H."/>
            <person name="Li K."/>
            <person name="Li Q."/>
            <person name="Liu X."/>
            <person name="Ma X."/>
            <person name="Naidoo K."/>
            <person name="Pethybridge S.J."/>
            <person name="Sun J."/>
            <person name="Steenkamp E.T."/>
            <person name="van der Nest M.A."/>
            <person name="van Wyk S."/>
            <person name="Wingfield M.J."/>
            <person name="Xiong C."/>
            <person name="Yue Q."/>
            <person name="Zhang X."/>
        </authorList>
    </citation>
    <scope>NUCLEOTIDE SEQUENCE [LARGE SCALE GENOMIC DNA]</scope>
    <source>
        <strain evidence="4 5">BP5796</strain>
    </source>
</reference>
<comment type="similarity">
    <text evidence="2">Belongs to the proline racemase family.</text>
</comment>
<comment type="caution">
    <text evidence="4">The sequence shown here is derived from an EMBL/GenBank/DDBJ whole genome shotgun (WGS) entry which is preliminary data.</text>
</comment>
<evidence type="ECO:0000256" key="3">
    <source>
        <dbReference type="ARBA" id="ARBA00013105"/>
    </source>
</evidence>
<dbReference type="Pfam" id="PF05544">
    <property type="entry name" value="Pro_racemase"/>
    <property type="match status" value="1"/>
</dbReference>
<organism evidence="4 5">
    <name type="scientific">Coleophoma crateriformis</name>
    <dbReference type="NCBI Taxonomy" id="565419"/>
    <lineage>
        <taxon>Eukaryota</taxon>
        <taxon>Fungi</taxon>
        <taxon>Dikarya</taxon>
        <taxon>Ascomycota</taxon>
        <taxon>Pezizomycotina</taxon>
        <taxon>Leotiomycetes</taxon>
        <taxon>Helotiales</taxon>
        <taxon>Dermateaceae</taxon>
        <taxon>Coleophoma</taxon>
    </lineage>
</organism>
<dbReference type="SFLD" id="SFLDS00028">
    <property type="entry name" value="Proline_Racemase"/>
    <property type="match status" value="1"/>
</dbReference>
<dbReference type="EMBL" id="PDLN01000009">
    <property type="protein sequence ID" value="RDW76177.1"/>
    <property type="molecule type" value="Genomic_DNA"/>
</dbReference>
<gene>
    <name evidence="4" type="ORF">BP5796_06998</name>
</gene>
<dbReference type="PANTHER" id="PTHR33442">
    <property type="entry name" value="TRANS-3-HYDROXY-L-PROLINE DEHYDRATASE"/>
    <property type="match status" value="1"/>
</dbReference>
<proteinExistence type="inferred from homology"/>
<evidence type="ECO:0000256" key="2">
    <source>
        <dbReference type="ARBA" id="ARBA00007529"/>
    </source>
</evidence>
<dbReference type="GO" id="GO:0050346">
    <property type="term" value="F:trans-L-3-hydroxyproline dehydratase activity"/>
    <property type="evidence" value="ECO:0007669"/>
    <property type="project" value="UniProtKB-EC"/>
</dbReference>
<dbReference type="InterPro" id="IPR008794">
    <property type="entry name" value="Pro_racemase_fam"/>
</dbReference>
<dbReference type="AlphaFoldDB" id="A0A3D8RQ20"/>
<evidence type="ECO:0000256" key="1">
    <source>
        <dbReference type="ARBA" id="ARBA00001148"/>
    </source>
</evidence>
<dbReference type="FunFam" id="3.10.310.10:FF:000003">
    <property type="entry name" value="Proline racemase"/>
    <property type="match status" value="1"/>
</dbReference>
<dbReference type="Proteomes" id="UP000256328">
    <property type="component" value="Unassembled WGS sequence"/>
</dbReference>